<dbReference type="VEuPathDB" id="VectorBase:LDEU005910"/>
<dbReference type="GO" id="GO:0036228">
    <property type="term" value="P:protein localization to nuclear inner membrane"/>
    <property type="evidence" value="ECO:0007669"/>
    <property type="project" value="TreeGrafter"/>
</dbReference>
<evidence type="ECO:0000313" key="6">
    <source>
        <dbReference type="EMBL" id="RWS26130.1"/>
    </source>
</evidence>
<dbReference type="InterPro" id="IPR004870">
    <property type="entry name" value="Nucleoporin_Nup155"/>
</dbReference>
<dbReference type="Pfam" id="PF03177">
    <property type="entry name" value="Nucleoporin_C"/>
    <property type="match status" value="1"/>
</dbReference>
<keyword evidence="4" id="KW-0539">Nucleus</keyword>
<dbReference type="GO" id="GO:0017056">
    <property type="term" value="F:structural constituent of nuclear pore"/>
    <property type="evidence" value="ECO:0007669"/>
    <property type="project" value="InterPro"/>
</dbReference>
<evidence type="ECO:0000313" key="7">
    <source>
        <dbReference type="Proteomes" id="UP000288716"/>
    </source>
</evidence>
<gene>
    <name evidence="6" type="ORF">B4U80_07336</name>
</gene>
<evidence type="ECO:0000256" key="4">
    <source>
        <dbReference type="ARBA" id="ARBA00023242"/>
    </source>
</evidence>
<dbReference type="EMBL" id="NCKV01003030">
    <property type="protein sequence ID" value="RWS26130.1"/>
    <property type="molecule type" value="Genomic_DNA"/>
</dbReference>
<evidence type="ECO:0000259" key="5">
    <source>
        <dbReference type="Pfam" id="PF03177"/>
    </source>
</evidence>
<dbReference type="InterPro" id="IPR042538">
    <property type="entry name" value="Nucleoporin_Nup155_C_3"/>
</dbReference>
<organism evidence="6 7">
    <name type="scientific">Leptotrombidium deliense</name>
    <dbReference type="NCBI Taxonomy" id="299467"/>
    <lineage>
        <taxon>Eukaryota</taxon>
        <taxon>Metazoa</taxon>
        <taxon>Ecdysozoa</taxon>
        <taxon>Arthropoda</taxon>
        <taxon>Chelicerata</taxon>
        <taxon>Arachnida</taxon>
        <taxon>Acari</taxon>
        <taxon>Acariformes</taxon>
        <taxon>Trombidiformes</taxon>
        <taxon>Prostigmata</taxon>
        <taxon>Anystina</taxon>
        <taxon>Parasitengona</taxon>
        <taxon>Trombiculoidea</taxon>
        <taxon>Trombiculidae</taxon>
        <taxon>Leptotrombidium</taxon>
    </lineage>
</organism>
<dbReference type="Gene3D" id="1.25.40.450">
    <property type="entry name" value="Nucleoporin, helical domain, N-terminal subdomain"/>
    <property type="match status" value="1"/>
</dbReference>
<dbReference type="Gene3D" id="1.25.40.440">
    <property type="entry name" value="Nucleoporin, helical domain, central subdomain"/>
    <property type="match status" value="1"/>
</dbReference>
<dbReference type="OrthoDB" id="338970at2759"/>
<evidence type="ECO:0000256" key="1">
    <source>
        <dbReference type="ARBA" id="ARBA00004123"/>
    </source>
</evidence>
<evidence type="ECO:0000256" key="3">
    <source>
        <dbReference type="ARBA" id="ARBA00022448"/>
    </source>
</evidence>
<sequence>RHLIINEAVSLFKRIGARINLRNACDLLGSVYAFKEIVDLCLHTAAVCDEKSLGLYFYKNNEPQDDFNGSVVFSARMECYKVVLDVYEKLVNIKKGLMHQRSALNISPALPQTGSVEASLTPDDAGTIAEKILQLSLDSNDELMHVSFYDWLYEHGCKDKLLNVKSAFLETYLKRKVTHSPDSTKLMDLLWMYYEKLGHFRAAAHILDKLAEKHCSEIDLQQRLEYLSRAIICMKSCQTHLNKLSTDISDIKTSGEFLHELEEKMEVARIQSQILQCLRSFPESTTQIQHAVATLNNDLLDISQLYENFAERFDLPESQLAIVYSAGHYDPSLIENLWERIISKEIERNNGKPLSVQQMMYSNKLKSLTKLYLSSERYFPTDFIIQVFEYKTQHLGLEPDWLCRCLSSSGLSIPRLFDVYHKIYKSKEYSSTWPRKSIQTLRVLASLLSIFCENPSLMNDTERYSEVVIIHLINIYFRRRHFSTNCLDVIAGYLLDLQSSSLDPIISDVITNFRVLQSKLERMSS</sequence>
<proteinExistence type="inferred from homology"/>
<feature type="non-terminal residue" evidence="6">
    <location>
        <position position="1"/>
    </location>
</feature>
<comment type="similarity">
    <text evidence="2">Belongs to the non-repetitive/WGA-negative nucleoporin family.</text>
</comment>
<reference evidence="6 7" key="1">
    <citation type="journal article" date="2018" name="Gigascience">
        <title>Genomes of trombidid mites reveal novel predicted allergens and laterally-transferred genes associated with secondary metabolism.</title>
        <authorList>
            <person name="Dong X."/>
            <person name="Chaisiri K."/>
            <person name="Xia D."/>
            <person name="Armstrong S.D."/>
            <person name="Fang Y."/>
            <person name="Donnelly M.J."/>
            <person name="Kadowaki T."/>
            <person name="McGarry J.W."/>
            <person name="Darby A.C."/>
            <person name="Makepeace B.L."/>
        </authorList>
    </citation>
    <scope>NUCLEOTIDE SEQUENCE [LARGE SCALE GENOMIC DNA]</scope>
    <source>
        <strain evidence="6">UoL-UT</strain>
    </source>
</reference>
<protein>
    <submittedName>
        <fullName evidence="6">Nuclear pore complex protein Nup155-like protein</fullName>
    </submittedName>
</protein>
<accession>A0A443SF33</accession>
<comment type="caution">
    <text evidence="6">The sequence shown here is derived from an EMBL/GenBank/DDBJ whole genome shotgun (WGS) entry which is preliminary data.</text>
</comment>
<dbReference type="PANTHER" id="PTHR10350:SF6">
    <property type="entry name" value="NUCLEAR PORE COMPLEX PROTEIN NUP155"/>
    <property type="match status" value="1"/>
</dbReference>
<dbReference type="AlphaFoldDB" id="A0A443SF33"/>
<dbReference type="GO" id="GO:0044611">
    <property type="term" value="C:nuclear pore inner ring"/>
    <property type="evidence" value="ECO:0007669"/>
    <property type="project" value="TreeGrafter"/>
</dbReference>
<dbReference type="GO" id="GO:0006606">
    <property type="term" value="P:protein import into nucleus"/>
    <property type="evidence" value="ECO:0007669"/>
    <property type="project" value="TreeGrafter"/>
</dbReference>
<dbReference type="InterPro" id="IPR007187">
    <property type="entry name" value="Nucleoporin_Nup133/Nup155_C"/>
</dbReference>
<dbReference type="Proteomes" id="UP000288716">
    <property type="component" value="Unassembled WGS sequence"/>
</dbReference>
<name>A0A443SF33_9ACAR</name>
<dbReference type="InterPro" id="IPR042537">
    <property type="entry name" value="Nucleoporin_Nup155_C_2"/>
</dbReference>
<dbReference type="PANTHER" id="PTHR10350">
    <property type="entry name" value="NUCLEAR PORE COMPLEX PROTEIN NUP155"/>
    <property type="match status" value="1"/>
</dbReference>
<dbReference type="GO" id="GO:0006405">
    <property type="term" value="P:RNA export from nucleus"/>
    <property type="evidence" value="ECO:0007669"/>
    <property type="project" value="TreeGrafter"/>
</dbReference>
<comment type="subcellular location">
    <subcellularLocation>
        <location evidence="1">Nucleus</location>
    </subcellularLocation>
</comment>
<keyword evidence="7" id="KW-1185">Reference proteome</keyword>
<dbReference type="GO" id="GO:0000972">
    <property type="term" value="P:transcription-dependent tethering of RNA polymerase II gene DNA at nuclear periphery"/>
    <property type="evidence" value="ECO:0007669"/>
    <property type="project" value="TreeGrafter"/>
</dbReference>
<dbReference type="Gene3D" id="1.20.120.1880">
    <property type="entry name" value="Nucleoporin, helical C-terminal domain"/>
    <property type="match status" value="1"/>
</dbReference>
<dbReference type="FunFam" id="1.25.40.440:FF:000001">
    <property type="entry name" value="Nuclear pore complex subunit"/>
    <property type="match status" value="1"/>
</dbReference>
<dbReference type="InterPro" id="IPR042533">
    <property type="entry name" value="Nucleoporin_Nup155_C_1"/>
</dbReference>
<feature type="domain" description="Nucleoporin Nup133/Nup155-like C-terminal" evidence="5">
    <location>
        <begin position="4"/>
        <end position="469"/>
    </location>
</feature>
<dbReference type="STRING" id="299467.A0A443SF33"/>
<evidence type="ECO:0000256" key="2">
    <source>
        <dbReference type="ARBA" id="ARBA00007373"/>
    </source>
</evidence>
<feature type="non-terminal residue" evidence="6">
    <location>
        <position position="525"/>
    </location>
</feature>
<keyword evidence="3" id="KW-0813">Transport</keyword>